<protein>
    <submittedName>
        <fullName evidence="4">GNAT family N-acetyltransferase</fullName>
    </submittedName>
</protein>
<evidence type="ECO:0000256" key="1">
    <source>
        <dbReference type="ARBA" id="ARBA00022679"/>
    </source>
</evidence>
<dbReference type="InterPro" id="IPR050832">
    <property type="entry name" value="Bact_Acetyltransf"/>
</dbReference>
<sequence length="167" mass="18661">MAYTIYLLEDPRQLTAVVDFFIAHKTNTYISHGEITGGRADDPNNWNKDLAAILTAQYSKAFEQQAHEALRILIAADDTGTILGIAAFNIIYTPRKNYAILEDMIIAQAARGQSLGSKILAFAQQADFLQDAAFILLESGIHNEQAHHFFEKNGFEKVSVNYLKKLK</sequence>
<dbReference type="EMBL" id="JAPDNS010000002">
    <property type="protein sequence ID" value="MCW3486143.1"/>
    <property type="molecule type" value="Genomic_DNA"/>
</dbReference>
<dbReference type="SUPFAM" id="SSF55729">
    <property type="entry name" value="Acyl-CoA N-acyltransferases (Nat)"/>
    <property type="match status" value="1"/>
</dbReference>
<dbReference type="InterPro" id="IPR000182">
    <property type="entry name" value="GNAT_dom"/>
</dbReference>
<keyword evidence="5" id="KW-1185">Reference proteome</keyword>
<evidence type="ECO:0000259" key="3">
    <source>
        <dbReference type="PROSITE" id="PS51186"/>
    </source>
</evidence>
<dbReference type="PANTHER" id="PTHR43877">
    <property type="entry name" value="AMINOALKYLPHOSPHONATE N-ACETYLTRANSFERASE-RELATED-RELATED"/>
    <property type="match status" value="1"/>
</dbReference>
<dbReference type="Pfam" id="PF00583">
    <property type="entry name" value="Acetyltransf_1"/>
    <property type="match status" value="1"/>
</dbReference>
<comment type="caution">
    <text evidence="4">The sequence shown here is derived from an EMBL/GenBank/DDBJ whole genome shotgun (WGS) entry which is preliminary data.</text>
</comment>
<feature type="domain" description="N-acetyltransferase" evidence="3">
    <location>
        <begin position="30"/>
        <end position="167"/>
    </location>
</feature>
<proteinExistence type="predicted"/>
<organism evidence="4 5">
    <name type="scientific">Chitinophaga nivalis</name>
    <dbReference type="NCBI Taxonomy" id="2991709"/>
    <lineage>
        <taxon>Bacteria</taxon>
        <taxon>Pseudomonadati</taxon>
        <taxon>Bacteroidota</taxon>
        <taxon>Chitinophagia</taxon>
        <taxon>Chitinophagales</taxon>
        <taxon>Chitinophagaceae</taxon>
        <taxon>Chitinophaga</taxon>
    </lineage>
</organism>
<dbReference type="PANTHER" id="PTHR43877:SF2">
    <property type="entry name" value="AMINOALKYLPHOSPHONATE N-ACETYLTRANSFERASE-RELATED"/>
    <property type="match status" value="1"/>
</dbReference>
<evidence type="ECO:0000313" key="5">
    <source>
        <dbReference type="Proteomes" id="UP001207742"/>
    </source>
</evidence>
<dbReference type="CDD" id="cd04301">
    <property type="entry name" value="NAT_SF"/>
    <property type="match status" value="1"/>
</dbReference>
<evidence type="ECO:0000256" key="2">
    <source>
        <dbReference type="ARBA" id="ARBA00023315"/>
    </source>
</evidence>
<dbReference type="InterPro" id="IPR016181">
    <property type="entry name" value="Acyl_CoA_acyltransferase"/>
</dbReference>
<accession>A0ABT3IQD3</accession>
<keyword evidence="1" id="KW-0808">Transferase</keyword>
<dbReference type="PROSITE" id="PS51186">
    <property type="entry name" value="GNAT"/>
    <property type="match status" value="1"/>
</dbReference>
<gene>
    <name evidence="4" type="ORF">OL497_19735</name>
</gene>
<evidence type="ECO:0000313" key="4">
    <source>
        <dbReference type="EMBL" id="MCW3486143.1"/>
    </source>
</evidence>
<name>A0ABT3IQD3_9BACT</name>
<dbReference type="Gene3D" id="3.40.630.30">
    <property type="match status" value="1"/>
</dbReference>
<dbReference type="RefSeq" id="WP_264732958.1">
    <property type="nucleotide sequence ID" value="NZ_JAPDNR010000001.1"/>
</dbReference>
<keyword evidence="2" id="KW-0012">Acyltransferase</keyword>
<reference evidence="4 5" key="1">
    <citation type="submission" date="2022-10" db="EMBL/GenBank/DDBJ databases">
        <title>Chitinophaga nivalis PC15 sp. nov., isolated from Pyeongchang county, South Korea.</title>
        <authorList>
            <person name="Trinh H.N."/>
        </authorList>
    </citation>
    <scope>NUCLEOTIDE SEQUENCE [LARGE SCALE GENOMIC DNA]</scope>
    <source>
        <strain evidence="4 5">PC14</strain>
    </source>
</reference>
<dbReference type="Proteomes" id="UP001207742">
    <property type="component" value="Unassembled WGS sequence"/>
</dbReference>